<organism evidence="3 4">
    <name type="scientific">Methylovulum psychrotolerans</name>
    <dbReference type="NCBI Taxonomy" id="1704499"/>
    <lineage>
        <taxon>Bacteria</taxon>
        <taxon>Pseudomonadati</taxon>
        <taxon>Pseudomonadota</taxon>
        <taxon>Gammaproteobacteria</taxon>
        <taxon>Methylococcales</taxon>
        <taxon>Methylococcaceae</taxon>
        <taxon>Methylovulum</taxon>
    </lineage>
</organism>
<evidence type="ECO:0000256" key="1">
    <source>
        <dbReference type="SAM" id="Coils"/>
    </source>
</evidence>
<dbReference type="KEGG" id="mpsy:CEK71_15385"/>
<evidence type="ECO:0000256" key="2">
    <source>
        <dbReference type="SAM" id="MobiDB-lite"/>
    </source>
</evidence>
<dbReference type="RefSeq" id="WP_088620207.1">
    <property type="nucleotide sequence ID" value="NZ_CP022129.1"/>
</dbReference>
<feature type="region of interest" description="Disordered" evidence="2">
    <location>
        <begin position="17"/>
        <end position="40"/>
    </location>
</feature>
<feature type="coiled-coil region" evidence="1">
    <location>
        <begin position="45"/>
        <end position="89"/>
    </location>
</feature>
<reference evidence="3 4" key="1">
    <citation type="submission" date="2017-06" db="EMBL/GenBank/DDBJ databases">
        <title>Genome Sequencing of the methanotroph Methylovulum psychrotolerants str. HV10-M2 isolated from a high-altitude environment.</title>
        <authorList>
            <person name="Mateos-Rivera A."/>
        </authorList>
    </citation>
    <scope>NUCLEOTIDE SEQUENCE [LARGE SCALE GENOMIC DNA]</scope>
    <source>
        <strain evidence="3 4">HV10_M2</strain>
    </source>
</reference>
<protein>
    <submittedName>
        <fullName evidence="3">Nucleoprotein/polynucleotide-associated enzyme</fullName>
    </submittedName>
</protein>
<keyword evidence="4" id="KW-1185">Reference proteome</keyword>
<evidence type="ECO:0000313" key="4">
    <source>
        <dbReference type="Proteomes" id="UP000197019"/>
    </source>
</evidence>
<accession>A0A1Z4C1D3</accession>
<dbReference type="Pfam" id="PF09831">
    <property type="entry name" value="DUF2058"/>
    <property type="match status" value="1"/>
</dbReference>
<dbReference type="AlphaFoldDB" id="A0A1Z4C1D3"/>
<dbReference type="Proteomes" id="UP000197019">
    <property type="component" value="Chromosome"/>
</dbReference>
<dbReference type="EMBL" id="CP022129">
    <property type="protein sequence ID" value="ASF47335.1"/>
    <property type="molecule type" value="Genomic_DNA"/>
</dbReference>
<sequence>MSKPKLSLQEQLLKSGLASSAQAKKAQADKRKQTKMQTKNNVTVVDEAKELALKAQAEKAERDRELNQQRRQQEAHKELAAQVKQLVEQNRQRQDPDGVAYRFTDNNKVKTLYISETLRNHISKGRAAVVKFERAYEVVNADTAQKIRERLPDCVIVYFPAEAEAAKPAEDDPYAAFAVPDDLLW</sequence>
<keyword evidence="1" id="KW-0175">Coiled coil</keyword>
<proteinExistence type="predicted"/>
<dbReference type="InterPro" id="IPR018636">
    <property type="entry name" value="DUF2058"/>
</dbReference>
<evidence type="ECO:0000313" key="3">
    <source>
        <dbReference type="EMBL" id="ASF47335.1"/>
    </source>
</evidence>
<dbReference type="OrthoDB" id="5294470at2"/>
<gene>
    <name evidence="3" type="ORF">CEK71_15385</name>
</gene>
<name>A0A1Z4C1D3_9GAMM</name>